<name>A0A8K0CEG1_IGNLU</name>
<evidence type="ECO:0000256" key="2">
    <source>
        <dbReference type="SAM" id="Phobius"/>
    </source>
</evidence>
<feature type="domain" description="Protein kinase" evidence="3">
    <location>
        <begin position="169"/>
        <end position="449"/>
    </location>
</feature>
<dbReference type="InterPro" id="IPR011009">
    <property type="entry name" value="Kinase-like_dom_sf"/>
</dbReference>
<evidence type="ECO:0000313" key="4">
    <source>
        <dbReference type="EMBL" id="KAF2883038.1"/>
    </source>
</evidence>
<keyword evidence="2" id="KW-0472">Membrane</keyword>
<comment type="similarity">
    <text evidence="1">Belongs to the protein kinase superfamily. ADCK protein kinase family.</text>
</comment>
<dbReference type="Gene3D" id="1.10.510.10">
    <property type="entry name" value="Transferase(Phosphotransferase) domain 1"/>
    <property type="match status" value="1"/>
</dbReference>
<dbReference type="InterPro" id="IPR051130">
    <property type="entry name" value="Mito_struct-func_regulator"/>
</dbReference>
<evidence type="ECO:0000256" key="1">
    <source>
        <dbReference type="ARBA" id="ARBA00009670"/>
    </source>
</evidence>
<organism evidence="4 5">
    <name type="scientific">Ignelater luminosus</name>
    <name type="common">Cucubano</name>
    <name type="synonym">Pyrophorus luminosus</name>
    <dbReference type="NCBI Taxonomy" id="2038154"/>
    <lineage>
        <taxon>Eukaryota</taxon>
        <taxon>Metazoa</taxon>
        <taxon>Ecdysozoa</taxon>
        <taxon>Arthropoda</taxon>
        <taxon>Hexapoda</taxon>
        <taxon>Insecta</taxon>
        <taxon>Pterygota</taxon>
        <taxon>Neoptera</taxon>
        <taxon>Endopterygota</taxon>
        <taxon>Coleoptera</taxon>
        <taxon>Polyphaga</taxon>
        <taxon>Elateriformia</taxon>
        <taxon>Elateroidea</taxon>
        <taxon>Elateridae</taxon>
        <taxon>Agrypninae</taxon>
        <taxon>Pyrophorini</taxon>
        <taxon>Ignelater</taxon>
    </lineage>
</organism>
<accession>A0A8K0CEG1</accession>
<evidence type="ECO:0000259" key="3">
    <source>
        <dbReference type="PROSITE" id="PS50011"/>
    </source>
</evidence>
<dbReference type="AlphaFoldDB" id="A0A8K0CEG1"/>
<feature type="transmembrane region" description="Helical" evidence="2">
    <location>
        <begin position="21"/>
        <end position="43"/>
    </location>
</feature>
<dbReference type="InterPro" id="IPR004147">
    <property type="entry name" value="ABC1_dom"/>
</dbReference>
<dbReference type="Pfam" id="PF03109">
    <property type="entry name" value="ABC1"/>
    <property type="match status" value="1"/>
</dbReference>
<feature type="non-terminal residue" evidence="4">
    <location>
        <position position="1"/>
    </location>
</feature>
<dbReference type="OrthoDB" id="427480at2759"/>
<dbReference type="PANTHER" id="PTHR43173">
    <property type="entry name" value="ABC1 FAMILY PROTEIN"/>
    <property type="match status" value="1"/>
</dbReference>
<keyword evidence="2" id="KW-0812">Transmembrane</keyword>
<dbReference type="CDD" id="cd13969">
    <property type="entry name" value="ADCK1-like"/>
    <property type="match status" value="1"/>
</dbReference>
<dbReference type="Proteomes" id="UP000801492">
    <property type="component" value="Unassembled WGS sequence"/>
</dbReference>
<dbReference type="InterPro" id="IPR000719">
    <property type="entry name" value="Prot_kinase_dom"/>
</dbReference>
<keyword evidence="2" id="KW-1133">Transmembrane helix</keyword>
<protein>
    <recommendedName>
        <fullName evidence="3">Protein kinase domain-containing protein</fullName>
    </recommendedName>
</protein>
<dbReference type="EMBL" id="VTPC01090567">
    <property type="protein sequence ID" value="KAF2883038.1"/>
    <property type="molecule type" value="Genomic_DNA"/>
</dbReference>
<dbReference type="GO" id="GO:0004672">
    <property type="term" value="F:protein kinase activity"/>
    <property type="evidence" value="ECO:0007669"/>
    <property type="project" value="InterPro"/>
</dbReference>
<evidence type="ECO:0000313" key="5">
    <source>
        <dbReference type="Proteomes" id="UP000801492"/>
    </source>
</evidence>
<dbReference type="SUPFAM" id="SSF56112">
    <property type="entry name" value="Protein kinase-like (PK-like)"/>
    <property type="match status" value="1"/>
</dbReference>
<sequence>MNSLCHQIINGLKPKKVQPKLLKLGVFATLGGTGGFVYSTSLLKEVDDQSISIIGGGIRFLRSMKIAVQVSLDYTFSSLGLNESAPNYSIMRSRIHQRAANKILAGCLANGGTYIKLGQGLVSMNHILPLEYVETLKELQDKCLLRKPDEVEKLFMEDFGKSPDEMYESFDNNAIAAASLAQVFKAKTKDGKEVAVKVQYIDLQRRFKSDVATIEFLLDIIGKVHQDFNFSWILDELKMSLKQELDFLNEARNAERCAEDLKHLDFVHVPKVYWELCSKRVLVTEFINGYKINQVNELVNNGFSLADIDTKLFQTFGEQIFQTGFVHADPHPGNIFIRQHKGAAQLVLLDHGLYEKIIEKDRIALSHMWKAIVFNDHYKMQKYAKQLGVDDYIMFAEILTQVPLQRHDFKLRTVITEEDVKFMAEFARTRFEKVMPVLKSMPSTLILIL</sequence>
<dbReference type="PROSITE" id="PS50011">
    <property type="entry name" value="PROTEIN_KINASE_DOM"/>
    <property type="match status" value="1"/>
</dbReference>
<dbReference type="InterPro" id="IPR045307">
    <property type="entry name" value="ADCK1_dom"/>
</dbReference>
<gene>
    <name evidence="4" type="ORF">ILUMI_23115</name>
</gene>
<dbReference type="PANTHER" id="PTHR43173:SF28">
    <property type="entry name" value="AARF DOMAIN CONTAINING KINASE 5"/>
    <property type="match status" value="1"/>
</dbReference>
<comment type="caution">
    <text evidence="4">The sequence shown here is derived from an EMBL/GenBank/DDBJ whole genome shotgun (WGS) entry which is preliminary data.</text>
</comment>
<reference evidence="4" key="1">
    <citation type="submission" date="2019-08" db="EMBL/GenBank/DDBJ databases">
        <title>The genome of the North American firefly Photinus pyralis.</title>
        <authorList>
            <consortium name="Photinus pyralis genome working group"/>
            <person name="Fallon T.R."/>
            <person name="Sander Lower S.E."/>
            <person name="Weng J.-K."/>
        </authorList>
    </citation>
    <scope>NUCLEOTIDE SEQUENCE</scope>
    <source>
        <strain evidence="4">TRF0915ILg1</strain>
        <tissue evidence="4">Whole body</tissue>
    </source>
</reference>
<dbReference type="GO" id="GO:0005524">
    <property type="term" value="F:ATP binding"/>
    <property type="evidence" value="ECO:0007669"/>
    <property type="project" value="InterPro"/>
</dbReference>
<proteinExistence type="inferred from homology"/>
<keyword evidence="5" id="KW-1185">Reference proteome</keyword>